<evidence type="ECO:0000256" key="3">
    <source>
        <dbReference type="ARBA" id="ARBA00022741"/>
    </source>
</evidence>
<reference evidence="6 7" key="1">
    <citation type="submission" date="2020-03" db="EMBL/GenBank/DDBJ databases">
        <title>Genomic Encyclopedia of Type Strains, Phase IV (KMG-IV): sequencing the most valuable type-strain genomes for metagenomic binning, comparative biology and taxonomic classification.</title>
        <authorList>
            <person name="Goeker M."/>
        </authorList>
    </citation>
    <scope>NUCLEOTIDE SEQUENCE [LARGE SCALE GENOMIC DNA]</scope>
    <source>
        <strain evidence="6 7">DSM 103870</strain>
    </source>
</reference>
<keyword evidence="7" id="KW-1185">Reference proteome</keyword>
<dbReference type="Pfam" id="PF08402">
    <property type="entry name" value="TOBE_2"/>
    <property type="match status" value="1"/>
</dbReference>
<dbReference type="PROSITE" id="PS50893">
    <property type="entry name" value="ABC_TRANSPORTER_2"/>
    <property type="match status" value="1"/>
</dbReference>
<dbReference type="InterPro" id="IPR017871">
    <property type="entry name" value="ABC_transporter-like_CS"/>
</dbReference>
<evidence type="ECO:0000256" key="1">
    <source>
        <dbReference type="ARBA" id="ARBA00005417"/>
    </source>
</evidence>
<gene>
    <name evidence="6" type="ORF">FHS82_001768</name>
</gene>
<protein>
    <submittedName>
        <fullName evidence="6">ABC-type Fe3+/spermidine/putrescine transport system ATPase subunit</fullName>
    </submittedName>
</protein>
<dbReference type="Gene3D" id="3.40.50.300">
    <property type="entry name" value="P-loop containing nucleotide triphosphate hydrolases"/>
    <property type="match status" value="1"/>
</dbReference>
<evidence type="ECO:0000259" key="5">
    <source>
        <dbReference type="PROSITE" id="PS50893"/>
    </source>
</evidence>
<proteinExistence type="inferred from homology"/>
<dbReference type="EMBL" id="JAASQI010000003">
    <property type="protein sequence ID" value="NIJ57932.1"/>
    <property type="molecule type" value="Genomic_DNA"/>
</dbReference>
<dbReference type="InterPro" id="IPR003439">
    <property type="entry name" value="ABC_transporter-like_ATP-bd"/>
</dbReference>
<dbReference type="SMART" id="SM00382">
    <property type="entry name" value="AAA"/>
    <property type="match status" value="1"/>
</dbReference>
<dbReference type="SUPFAM" id="SSF50331">
    <property type="entry name" value="MOP-like"/>
    <property type="match status" value="1"/>
</dbReference>
<evidence type="ECO:0000313" key="7">
    <source>
        <dbReference type="Proteomes" id="UP001429580"/>
    </source>
</evidence>
<comment type="similarity">
    <text evidence="1">Belongs to the ABC transporter superfamily.</text>
</comment>
<sequence>MSSLAFETPERLVPVADQPHIRVSGVGKRFSGNVAVDGVSLDLARGEFVTLLGASGCGKTTLLRIIAGFVAADTGRVHCGGRDVTGQPPAQRRMGLVFQSYALFPTKTVAQNIGFSSHIRSVPRVEAQARVRELAALVELDQLLDRYPHELSGGQQQRVALARALACDPEVLLLDEPMSALDARIRAKLRIDLRRLVSRLGITTLYVTHDQEEAFALSDRVAVMSRGRIEQIGTPAEIYHRPATRFIAEFVGMSNLVTGRATEHGVAVDGGFWPANLPRTIEKGRTVTLLYRPEHLGLVAPARAAVAAGMPGRVEMTTFCGAHVRVQVRLETGEDVVADVPSALHADYRKGQPVCVVPDADNAWILPDGSRP</sequence>
<evidence type="ECO:0000256" key="2">
    <source>
        <dbReference type="ARBA" id="ARBA00022448"/>
    </source>
</evidence>
<name>A0ABX0UYA4_9HYPH</name>
<dbReference type="Pfam" id="PF00005">
    <property type="entry name" value="ABC_tran"/>
    <property type="match status" value="1"/>
</dbReference>
<organism evidence="6 7">
    <name type="scientific">Pseudochelatococcus lubricantis</name>
    <dbReference type="NCBI Taxonomy" id="1538102"/>
    <lineage>
        <taxon>Bacteria</taxon>
        <taxon>Pseudomonadati</taxon>
        <taxon>Pseudomonadota</taxon>
        <taxon>Alphaproteobacteria</taxon>
        <taxon>Hyphomicrobiales</taxon>
        <taxon>Chelatococcaceae</taxon>
        <taxon>Pseudochelatococcus</taxon>
    </lineage>
</organism>
<dbReference type="InterPro" id="IPR027417">
    <property type="entry name" value="P-loop_NTPase"/>
</dbReference>
<accession>A0ABX0UYA4</accession>
<keyword evidence="2" id="KW-0813">Transport</keyword>
<dbReference type="InterPro" id="IPR013611">
    <property type="entry name" value="Transp-assoc_OB_typ2"/>
</dbReference>
<dbReference type="Proteomes" id="UP001429580">
    <property type="component" value="Unassembled WGS sequence"/>
</dbReference>
<comment type="caution">
    <text evidence="6">The sequence shown here is derived from an EMBL/GenBank/DDBJ whole genome shotgun (WGS) entry which is preliminary data.</text>
</comment>
<evidence type="ECO:0000256" key="4">
    <source>
        <dbReference type="ARBA" id="ARBA00022840"/>
    </source>
</evidence>
<dbReference type="Gene3D" id="2.40.50.100">
    <property type="match status" value="1"/>
</dbReference>
<dbReference type="InterPro" id="IPR003593">
    <property type="entry name" value="AAA+_ATPase"/>
</dbReference>
<dbReference type="InterPro" id="IPR050093">
    <property type="entry name" value="ABC_SmlMolc_Importer"/>
</dbReference>
<dbReference type="PANTHER" id="PTHR42781">
    <property type="entry name" value="SPERMIDINE/PUTRESCINE IMPORT ATP-BINDING PROTEIN POTA"/>
    <property type="match status" value="1"/>
</dbReference>
<dbReference type="PROSITE" id="PS00211">
    <property type="entry name" value="ABC_TRANSPORTER_1"/>
    <property type="match status" value="1"/>
</dbReference>
<dbReference type="RefSeq" id="WP_166951062.1">
    <property type="nucleotide sequence ID" value="NZ_JAASQI010000003.1"/>
</dbReference>
<evidence type="ECO:0000313" key="6">
    <source>
        <dbReference type="EMBL" id="NIJ57932.1"/>
    </source>
</evidence>
<dbReference type="SUPFAM" id="SSF52540">
    <property type="entry name" value="P-loop containing nucleoside triphosphate hydrolases"/>
    <property type="match status" value="1"/>
</dbReference>
<keyword evidence="4" id="KW-0067">ATP-binding</keyword>
<dbReference type="InterPro" id="IPR008995">
    <property type="entry name" value="Mo/tungstate-bd_C_term_dom"/>
</dbReference>
<dbReference type="PANTHER" id="PTHR42781:SF4">
    <property type="entry name" value="SPERMIDINE_PUTRESCINE IMPORT ATP-BINDING PROTEIN POTA"/>
    <property type="match status" value="1"/>
</dbReference>
<feature type="domain" description="ABC transporter" evidence="5">
    <location>
        <begin position="21"/>
        <end position="251"/>
    </location>
</feature>
<keyword evidence="3" id="KW-0547">Nucleotide-binding</keyword>